<dbReference type="GO" id="GO:0000724">
    <property type="term" value="P:double-strand break repair via homologous recombination"/>
    <property type="evidence" value="ECO:0007669"/>
    <property type="project" value="TreeGrafter"/>
</dbReference>
<dbReference type="PhylomeDB" id="B4JPK1"/>
<dbReference type="InterPro" id="IPR002717">
    <property type="entry name" value="HAT_MYST-type"/>
</dbReference>
<name>B4JPK1_DROGR</name>
<dbReference type="PROSITE" id="PS51726">
    <property type="entry name" value="MYST_HAT"/>
    <property type="match status" value="1"/>
</dbReference>
<dbReference type="OrthoDB" id="787137at2759"/>
<evidence type="ECO:0000256" key="1">
    <source>
        <dbReference type="ARBA" id="ARBA00004123"/>
    </source>
</evidence>
<dbReference type="InterPro" id="IPR050603">
    <property type="entry name" value="MYST_HAT"/>
</dbReference>
<dbReference type="Pfam" id="PF11717">
    <property type="entry name" value="Tudor-knot"/>
    <property type="match status" value="1"/>
</dbReference>
<dbReference type="OMA" id="RIRNVEC"/>
<dbReference type="GO" id="GO:0003682">
    <property type="term" value="F:chromatin binding"/>
    <property type="evidence" value="ECO:0007669"/>
    <property type="project" value="UniProtKB-ARBA"/>
</dbReference>
<evidence type="ECO:0000256" key="2">
    <source>
        <dbReference type="ARBA" id="ARBA00010107"/>
    </source>
</evidence>
<dbReference type="GO" id="GO:0005634">
    <property type="term" value="C:nucleus"/>
    <property type="evidence" value="ECO:0007669"/>
    <property type="project" value="UniProtKB-SubCell"/>
</dbReference>
<dbReference type="PANTHER" id="PTHR10615:SF219">
    <property type="entry name" value="HISTONE ACETYLTRANSFERASE KAT5"/>
    <property type="match status" value="1"/>
</dbReference>
<evidence type="ECO:0000256" key="12">
    <source>
        <dbReference type="ARBA" id="ARBA00023204"/>
    </source>
</evidence>
<dbReference type="InterPro" id="IPR036388">
    <property type="entry name" value="WH-like_DNA-bd_sf"/>
</dbReference>
<proteinExistence type="inferred from homology"/>
<evidence type="ECO:0000256" key="3">
    <source>
        <dbReference type="ARBA" id="ARBA00013184"/>
    </source>
</evidence>
<keyword evidence="13" id="KW-0539">Nucleus</keyword>
<evidence type="ECO:0000256" key="9">
    <source>
        <dbReference type="ARBA" id="ARBA00022990"/>
    </source>
</evidence>
<dbReference type="CDD" id="cd04301">
    <property type="entry name" value="NAT_SF"/>
    <property type="match status" value="1"/>
</dbReference>
<dbReference type="Proteomes" id="UP000001070">
    <property type="component" value="Unassembled WGS sequence"/>
</dbReference>
<dbReference type="GO" id="GO:0035267">
    <property type="term" value="C:NuA4 histone acetyltransferase complex"/>
    <property type="evidence" value="ECO:0007669"/>
    <property type="project" value="TreeGrafter"/>
</dbReference>
<comment type="similarity">
    <text evidence="2">Belongs to the MYST (SAS/MOZ) family.</text>
</comment>
<dbReference type="STRING" id="7222.B4JPK1"/>
<dbReference type="Pfam" id="PF01853">
    <property type="entry name" value="MOZ_SAS"/>
    <property type="match status" value="1"/>
</dbReference>
<dbReference type="InParanoid" id="B4JPK1"/>
<evidence type="ECO:0000256" key="11">
    <source>
        <dbReference type="ARBA" id="ARBA00023163"/>
    </source>
</evidence>
<dbReference type="KEGG" id="dgr:6566901"/>
<organism evidence="18">
    <name type="scientific">Drosophila grimshawi</name>
    <name type="common">Hawaiian fruit fly</name>
    <name type="synonym">Idiomyia grimshawi</name>
    <dbReference type="NCBI Taxonomy" id="7222"/>
    <lineage>
        <taxon>Eukaryota</taxon>
        <taxon>Metazoa</taxon>
        <taxon>Ecdysozoa</taxon>
        <taxon>Arthropoda</taxon>
        <taxon>Hexapoda</taxon>
        <taxon>Insecta</taxon>
        <taxon>Pterygota</taxon>
        <taxon>Neoptera</taxon>
        <taxon>Endopterygota</taxon>
        <taxon>Diptera</taxon>
        <taxon>Brachycera</taxon>
        <taxon>Muscomorpha</taxon>
        <taxon>Ephydroidea</taxon>
        <taxon>Drosophilidae</taxon>
        <taxon>Drosophila</taxon>
        <taxon>Hawaiian Drosophila</taxon>
    </lineage>
</organism>
<dbReference type="SUPFAM" id="SSF54160">
    <property type="entry name" value="Chromo domain-like"/>
    <property type="match status" value="1"/>
</dbReference>
<dbReference type="eggNOG" id="KOG2747">
    <property type="taxonomic scope" value="Eukaryota"/>
</dbReference>
<keyword evidence="6" id="KW-0227">DNA damage</keyword>
<dbReference type="GO" id="GO:0006355">
    <property type="term" value="P:regulation of DNA-templated transcription"/>
    <property type="evidence" value="ECO:0007669"/>
    <property type="project" value="InterPro"/>
</dbReference>
<evidence type="ECO:0000256" key="13">
    <source>
        <dbReference type="ARBA" id="ARBA00023242"/>
    </source>
</evidence>
<dbReference type="SUPFAM" id="SSF55729">
    <property type="entry name" value="Acyl-CoA N-acyltransferases (Nat)"/>
    <property type="match status" value="1"/>
</dbReference>
<keyword evidence="14" id="KW-0012">Acyltransferase</keyword>
<keyword evidence="18" id="KW-1185">Reference proteome</keyword>
<evidence type="ECO:0000256" key="7">
    <source>
        <dbReference type="ARBA" id="ARBA00022771"/>
    </source>
</evidence>
<dbReference type="EC" id="2.3.1.48" evidence="3"/>
<evidence type="ECO:0000313" key="17">
    <source>
        <dbReference type="EMBL" id="EDV98831.1"/>
    </source>
</evidence>
<evidence type="ECO:0000256" key="10">
    <source>
        <dbReference type="ARBA" id="ARBA00023015"/>
    </source>
</evidence>
<evidence type="ECO:0000256" key="14">
    <source>
        <dbReference type="ARBA" id="ARBA00023315"/>
    </source>
</evidence>
<evidence type="ECO:0000313" key="18">
    <source>
        <dbReference type="Proteomes" id="UP000001070"/>
    </source>
</evidence>
<dbReference type="InterPro" id="IPR016181">
    <property type="entry name" value="Acyl_CoA_acyltransferase"/>
</dbReference>
<evidence type="ECO:0000256" key="6">
    <source>
        <dbReference type="ARBA" id="ARBA00022763"/>
    </source>
</evidence>
<evidence type="ECO:0000256" key="15">
    <source>
        <dbReference type="PIRSR" id="PIRSR602717-51"/>
    </source>
</evidence>
<feature type="domain" description="MYST-type HAT" evidence="16">
    <location>
        <begin position="88"/>
        <end position="366"/>
    </location>
</feature>
<dbReference type="InterPro" id="IPR000953">
    <property type="entry name" value="Chromo/chromo_shadow_dom"/>
</dbReference>
<dbReference type="GO" id="GO:0008270">
    <property type="term" value="F:zinc ion binding"/>
    <property type="evidence" value="ECO:0007669"/>
    <property type="project" value="UniProtKB-KW"/>
</dbReference>
<sequence>MSFAVKCESSEALKVGCLLQVRMRETKEWQLADIISIRELKGKRQFYVHYVNVNRRLDEWVDDDDLDLSSVQFSMDNKKREQDEPDAEEMKNVKMIELGRHRIKPWYFSPYPEQLCKMDCIYLCEFCLKYCPSQFCLGRHLKKCNLRHPPGNEIYRKDTISFFEFDGSRDELYARKLCLLTKLFLDHKSVDVKLSRFLFYVMTESDSRGFHIVGYFSKEKHSDNDYNLSCILTLPPYQRKGYGKLLIDFSYQLSKIEGKTGCPEKPLSDLGLLSYRSYWSETILELLIGTSSNKNGERPSVSINDISERTSIRKEDVTFAMDSLKIINYLNGNNRLCINADTIAKHRVAMEKRKIRIDPKCLKWTPKKLTNRK</sequence>
<dbReference type="FunFam" id="3.40.630.30:FF:000002">
    <property type="entry name" value="Histone acetyltransferase"/>
    <property type="match status" value="1"/>
</dbReference>
<dbReference type="AlphaFoldDB" id="B4JPK1"/>
<keyword evidence="7" id="KW-0863">Zinc-finger</keyword>
<keyword evidence="12" id="KW-0234">DNA repair</keyword>
<evidence type="ECO:0000256" key="4">
    <source>
        <dbReference type="ARBA" id="ARBA00022679"/>
    </source>
</evidence>
<dbReference type="PANTHER" id="PTHR10615">
    <property type="entry name" value="HISTONE ACETYLTRANSFERASE"/>
    <property type="match status" value="1"/>
</dbReference>
<dbReference type="Gene3D" id="3.30.60.60">
    <property type="entry name" value="N-acetyl transferase-like"/>
    <property type="match status" value="1"/>
</dbReference>
<dbReference type="Gene3D" id="2.30.30.140">
    <property type="match status" value="1"/>
</dbReference>
<dbReference type="EMBL" id="CH916372">
    <property type="protein sequence ID" value="EDV98831.1"/>
    <property type="molecule type" value="Genomic_DNA"/>
</dbReference>
<reference evidence="17 18" key="1">
    <citation type="journal article" date="2007" name="Nature">
        <title>Evolution of genes and genomes on the Drosophila phylogeny.</title>
        <authorList>
            <consortium name="Drosophila 12 Genomes Consortium"/>
            <person name="Clark A.G."/>
            <person name="Eisen M.B."/>
            <person name="Smith D.R."/>
            <person name="Bergman C.M."/>
            <person name="Oliver B."/>
            <person name="Markow T.A."/>
            <person name="Kaufman T.C."/>
            <person name="Kellis M."/>
            <person name="Gelbart W."/>
            <person name="Iyer V.N."/>
            <person name="Pollard D.A."/>
            <person name="Sackton T.B."/>
            <person name="Larracuente A.M."/>
            <person name="Singh N.D."/>
            <person name="Abad J.P."/>
            <person name="Abt D.N."/>
            <person name="Adryan B."/>
            <person name="Aguade M."/>
            <person name="Akashi H."/>
            <person name="Anderson W.W."/>
            <person name="Aquadro C.F."/>
            <person name="Ardell D.H."/>
            <person name="Arguello R."/>
            <person name="Artieri C.G."/>
            <person name="Barbash D.A."/>
            <person name="Barker D."/>
            <person name="Barsanti P."/>
            <person name="Batterham P."/>
            <person name="Batzoglou S."/>
            <person name="Begun D."/>
            <person name="Bhutkar A."/>
            <person name="Blanco E."/>
            <person name="Bosak S.A."/>
            <person name="Bradley R.K."/>
            <person name="Brand A.D."/>
            <person name="Brent M.R."/>
            <person name="Brooks A.N."/>
            <person name="Brown R.H."/>
            <person name="Butlin R.K."/>
            <person name="Caggese C."/>
            <person name="Calvi B.R."/>
            <person name="Bernardo de Carvalho A."/>
            <person name="Caspi A."/>
            <person name="Castrezana S."/>
            <person name="Celniker S.E."/>
            <person name="Chang J.L."/>
            <person name="Chapple C."/>
            <person name="Chatterji S."/>
            <person name="Chinwalla A."/>
            <person name="Civetta A."/>
            <person name="Clifton S.W."/>
            <person name="Comeron J.M."/>
            <person name="Costello J.C."/>
            <person name="Coyne J.A."/>
            <person name="Daub J."/>
            <person name="David R.G."/>
            <person name="Delcher A.L."/>
            <person name="Delehaunty K."/>
            <person name="Do C.B."/>
            <person name="Ebling H."/>
            <person name="Edwards K."/>
            <person name="Eickbush T."/>
            <person name="Evans J.D."/>
            <person name="Filipski A."/>
            <person name="Findeiss S."/>
            <person name="Freyhult E."/>
            <person name="Fulton L."/>
            <person name="Fulton R."/>
            <person name="Garcia A.C."/>
            <person name="Gardiner A."/>
            <person name="Garfield D.A."/>
            <person name="Garvin B.E."/>
            <person name="Gibson G."/>
            <person name="Gilbert D."/>
            <person name="Gnerre S."/>
            <person name="Godfrey J."/>
            <person name="Good R."/>
            <person name="Gotea V."/>
            <person name="Gravely B."/>
            <person name="Greenberg A.J."/>
            <person name="Griffiths-Jones S."/>
            <person name="Gross S."/>
            <person name="Guigo R."/>
            <person name="Gustafson E.A."/>
            <person name="Haerty W."/>
            <person name="Hahn M.W."/>
            <person name="Halligan D.L."/>
            <person name="Halpern A.L."/>
            <person name="Halter G.M."/>
            <person name="Han M.V."/>
            <person name="Heger A."/>
            <person name="Hillier L."/>
            <person name="Hinrichs A.S."/>
            <person name="Holmes I."/>
            <person name="Hoskins R.A."/>
            <person name="Hubisz M.J."/>
            <person name="Hultmark D."/>
            <person name="Huntley M.A."/>
            <person name="Jaffe D.B."/>
            <person name="Jagadeeshan S."/>
            <person name="Jeck W.R."/>
            <person name="Johnson J."/>
            <person name="Jones C.D."/>
            <person name="Jordan W.C."/>
            <person name="Karpen G.H."/>
            <person name="Kataoka E."/>
            <person name="Keightley P.D."/>
            <person name="Kheradpour P."/>
            <person name="Kirkness E.F."/>
            <person name="Koerich L.B."/>
            <person name="Kristiansen K."/>
            <person name="Kudrna D."/>
            <person name="Kulathinal R.J."/>
            <person name="Kumar S."/>
            <person name="Kwok R."/>
            <person name="Lander E."/>
            <person name="Langley C.H."/>
            <person name="Lapoint R."/>
            <person name="Lazzaro B.P."/>
            <person name="Lee S.J."/>
            <person name="Levesque L."/>
            <person name="Li R."/>
            <person name="Lin C.F."/>
            <person name="Lin M.F."/>
            <person name="Lindblad-Toh K."/>
            <person name="Llopart A."/>
            <person name="Long M."/>
            <person name="Low L."/>
            <person name="Lozovsky E."/>
            <person name="Lu J."/>
            <person name="Luo M."/>
            <person name="Machado C.A."/>
            <person name="Makalowski W."/>
            <person name="Marzo M."/>
            <person name="Matsuda M."/>
            <person name="Matzkin L."/>
            <person name="McAllister B."/>
            <person name="McBride C.S."/>
            <person name="McKernan B."/>
            <person name="McKernan K."/>
            <person name="Mendez-Lago M."/>
            <person name="Minx P."/>
            <person name="Mollenhauer M.U."/>
            <person name="Montooth K."/>
            <person name="Mount S.M."/>
            <person name="Mu X."/>
            <person name="Myers E."/>
            <person name="Negre B."/>
            <person name="Newfeld S."/>
            <person name="Nielsen R."/>
            <person name="Noor M.A."/>
            <person name="O'Grady P."/>
            <person name="Pachter L."/>
            <person name="Papaceit M."/>
            <person name="Parisi M.J."/>
            <person name="Parisi M."/>
            <person name="Parts L."/>
            <person name="Pedersen J.S."/>
            <person name="Pesole G."/>
            <person name="Phillippy A.M."/>
            <person name="Ponting C.P."/>
            <person name="Pop M."/>
            <person name="Porcelli D."/>
            <person name="Powell J.R."/>
            <person name="Prohaska S."/>
            <person name="Pruitt K."/>
            <person name="Puig M."/>
            <person name="Quesneville H."/>
            <person name="Ram K.R."/>
            <person name="Rand D."/>
            <person name="Rasmussen M.D."/>
            <person name="Reed L.K."/>
            <person name="Reenan R."/>
            <person name="Reily A."/>
            <person name="Remington K.A."/>
            <person name="Rieger T.T."/>
            <person name="Ritchie M.G."/>
            <person name="Robin C."/>
            <person name="Rogers Y.H."/>
            <person name="Rohde C."/>
            <person name="Rozas J."/>
            <person name="Rubenfield M.J."/>
            <person name="Ruiz A."/>
            <person name="Russo S."/>
            <person name="Salzberg S.L."/>
            <person name="Sanchez-Gracia A."/>
            <person name="Saranga D.J."/>
            <person name="Sato H."/>
            <person name="Schaeffer S.W."/>
            <person name="Schatz M.C."/>
            <person name="Schlenke T."/>
            <person name="Schwartz R."/>
            <person name="Segarra C."/>
            <person name="Singh R.S."/>
            <person name="Sirot L."/>
            <person name="Sirota M."/>
            <person name="Sisneros N.B."/>
            <person name="Smith C.D."/>
            <person name="Smith T.F."/>
            <person name="Spieth J."/>
            <person name="Stage D.E."/>
            <person name="Stark A."/>
            <person name="Stephan W."/>
            <person name="Strausberg R.L."/>
            <person name="Strempel S."/>
            <person name="Sturgill D."/>
            <person name="Sutton G."/>
            <person name="Sutton G.G."/>
            <person name="Tao W."/>
            <person name="Teichmann S."/>
            <person name="Tobari Y.N."/>
            <person name="Tomimura Y."/>
            <person name="Tsolas J.M."/>
            <person name="Valente V.L."/>
            <person name="Venter E."/>
            <person name="Venter J.C."/>
            <person name="Vicario S."/>
            <person name="Vieira F.G."/>
            <person name="Vilella A.J."/>
            <person name="Villasante A."/>
            <person name="Walenz B."/>
            <person name="Wang J."/>
            <person name="Wasserman M."/>
            <person name="Watts T."/>
            <person name="Wilson D."/>
            <person name="Wilson R.K."/>
            <person name="Wing R.A."/>
            <person name="Wolfner M.F."/>
            <person name="Wong A."/>
            <person name="Wong G.K."/>
            <person name="Wu C.I."/>
            <person name="Wu G."/>
            <person name="Yamamoto D."/>
            <person name="Yang H.P."/>
            <person name="Yang S.P."/>
            <person name="Yorke J.A."/>
            <person name="Yoshida K."/>
            <person name="Zdobnov E."/>
            <person name="Zhang P."/>
            <person name="Zhang Y."/>
            <person name="Zimin A.V."/>
            <person name="Baldwin J."/>
            <person name="Abdouelleil A."/>
            <person name="Abdulkadir J."/>
            <person name="Abebe A."/>
            <person name="Abera B."/>
            <person name="Abreu J."/>
            <person name="Acer S.C."/>
            <person name="Aftuck L."/>
            <person name="Alexander A."/>
            <person name="An P."/>
            <person name="Anderson E."/>
            <person name="Anderson S."/>
            <person name="Arachi H."/>
            <person name="Azer M."/>
            <person name="Bachantsang P."/>
            <person name="Barry A."/>
            <person name="Bayul T."/>
            <person name="Berlin A."/>
            <person name="Bessette D."/>
            <person name="Bloom T."/>
            <person name="Blye J."/>
            <person name="Boguslavskiy L."/>
            <person name="Bonnet C."/>
            <person name="Boukhgalter B."/>
            <person name="Bourzgui I."/>
            <person name="Brown A."/>
            <person name="Cahill P."/>
            <person name="Channer S."/>
            <person name="Cheshatsang Y."/>
            <person name="Chuda L."/>
            <person name="Citroen M."/>
            <person name="Collymore A."/>
            <person name="Cooke P."/>
            <person name="Costello M."/>
            <person name="D'Aco K."/>
            <person name="Daza R."/>
            <person name="De Haan G."/>
            <person name="DeGray S."/>
            <person name="DeMaso C."/>
            <person name="Dhargay N."/>
            <person name="Dooley K."/>
            <person name="Dooley E."/>
            <person name="Doricent M."/>
            <person name="Dorje P."/>
            <person name="Dorjee K."/>
            <person name="Dupes A."/>
            <person name="Elong R."/>
            <person name="Falk J."/>
            <person name="Farina A."/>
            <person name="Faro S."/>
            <person name="Ferguson D."/>
            <person name="Fisher S."/>
            <person name="Foley C.D."/>
            <person name="Franke A."/>
            <person name="Friedrich D."/>
            <person name="Gadbois L."/>
            <person name="Gearin G."/>
            <person name="Gearin C.R."/>
            <person name="Giannoukos G."/>
            <person name="Goode T."/>
            <person name="Graham J."/>
            <person name="Grandbois E."/>
            <person name="Grewal S."/>
            <person name="Gyaltsen K."/>
            <person name="Hafez N."/>
            <person name="Hagos B."/>
            <person name="Hall J."/>
            <person name="Henson C."/>
            <person name="Hollinger A."/>
            <person name="Honan T."/>
            <person name="Huard M.D."/>
            <person name="Hughes L."/>
            <person name="Hurhula B."/>
            <person name="Husby M.E."/>
            <person name="Kamat A."/>
            <person name="Kanga B."/>
            <person name="Kashin S."/>
            <person name="Khazanovich D."/>
            <person name="Kisner P."/>
            <person name="Lance K."/>
            <person name="Lara M."/>
            <person name="Lee W."/>
            <person name="Lennon N."/>
            <person name="Letendre F."/>
            <person name="LeVine R."/>
            <person name="Lipovsky A."/>
            <person name="Liu X."/>
            <person name="Liu J."/>
            <person name="Liu S."/>
            <person name="Lokyitsang T."/>
            <person name="Lokyitsang Y."/>
            <person name="Lubonja R."/>
            <person name="Lui A."/>
            <person name="MacDonald P."/>
            <person name="Magnisalis V."/>
            <person name="Maru K."/>
            <person name="Matthews C."/>
            <person name="McCusker W."/>
            <person name="McDonough S."/>
            <person name="Mehta T."/>
            <person name="Meldrim J."/>
            <person name="Meneus L."/>
            <person name="Mihai O."/>
            <person name="Mihalev A."/>
            <person name="Mihova T."/>
            <person name="Mittelman R."/>
            <person name="Mlenga V."/>
            <person name="Montmayeur A."/>
            <person name="Mulrain L."/>
            <person name="Navidi A."/>
            <person name="Naylor J."/>
            <person name="Negash T."/>
            <person name="Nguyen T."/>
            <person name="Nguyen N."/>
            <person name="Nicol R."/>
            <person name="Norbu C."/>
            <person name="Norbu N."/>
            <person name="Novod N."/>
            <person name="O'Neill B."/>
            <person name="Osman S."/>
            <person name="Markiewicz E."/>
            <person name="Oyono O.L."/>
            <person name="Patti C."/>
            <person name="Phunkhang P."/>
            <person name="Pierre F."/>
            <person name="Priest M."/>
            <person name="Raghuraman S."/>
            <person name="Rege F."/>
            <person name="Reyes R."/>
            <person name="Rise C."/>
            <person name="Rogov P."/>
            <person name="Ross K."/>
            <person name="Ryan E."/>
            <person name="Settipalli S."/>
            <person name="Shea T."/>
            <person name="Sherpa N."/>
            <person name="Shi L."/>
            <person name="Shih D."/>
            <person name="Sparrow T."/>
            <person name="Spaulding J."/>
            <person name="Stalker J."/>
            <person name="Stange-Thomann N."/>
            <person name="Stavropoulos S."/>
            <person name="Stone C."/>
            <person name="Strader C."/>
            <person name="Tesfaye S."/>
            <person name="Thomson T."/>
            <person name="Thoulutsang Y."/>
            <person name="Thoulutsang D."/>
            <person name="Topham K."/>
            <person name="Topping I."/>
            <person name="Tsamla T."/>
            <person name="Vassiliev H."/>
            <person name="Vo A."/>
            <person name="Wangchuk T."/>
            <person name="Wangdi T."/>
            <person name="Weiand M."/>
            <person name="Wilkinson J."/>
            <person name="Wilson A."/>
            <person name="Yadav S."/>
            <person name="Young G."/>
            <person name="Yu Q."/>
            <person name="Zembek L."/>
            <person name="Zhong D."/>
            <person name="Zimmer A."/>
            <person name="Zwirko Z."/>
            <person name="Jaffe D.B."/>
            <person name="Alvarez P."/>
            <person name="Brockman W."/>
            <person name="Butler J."/>
            <person name="Chin C."/>
            <person name="Gnerre S."/>
            <person name="Grabherr M."/>
            <person name="Kleber M."/>
            <person name="Mauceli E."/>
            <person name="MacCallum I."/>
        </authorList>
    </citation>
    <scope>NUCLEOTIDE SEQUENCE [LARGE SCALE GENOMIC DNA]</scope>
    <source>
        <strain evidence="18">Tucson 15287-2541.00</strain>
    </source>
</reference>
<dbReference type="GO" id="GO:0140861">
    <property type="term" value="P:DNA repair-dependent chromatin remodeling"/>
    <property type="evidence" value="ECO:0007669"/>
    <property type="project" value="UniProtKB-ARBA"/>
</dbReference>
<dbReference type="FunFam" id="2.30.30.140:FF:000013">
    <property type="entry name" value="Histone acetyltransferase"/>
    <property type="match status" value="1"/>
</dbReference>
<dbReference type="SMR" id="B4JPK1"/>
<evidence type="ECO:0000259" key="16">
    <source>
        <dbReference type="PROSITE" id="PS51726"/>
    </source>
</evidence>
<dbReference type="InterPro" id="IPR040706">
    <property type="entry name" value="Zf-MYST"/>
</dbReference>
<keyword evidence="11" id="KW-0804">Transcription</keyword>
<dbReference type="GO" id="GO:0046972">
    <property type="term" value="F:histone H4K16 acetyltransferase activity"/>
    <property type="evidence" value="ECO:0007669"/>
    <property type="project" value="TreeGrafter"/>
</dbReference>
<dbReference type="FunFam" id="3.30.60.60:FF:000001">
    <property type="entry name" value="Histone acetyltransferase"/>
    <property type="match status" value="1"/>
</dbReference>
<dbReference type="GO" id="GO:0005705">
    <property type="term" value="C:polytene chromosome interband"/>
    <property type="evidence" value="ECO:0007669"/>
    <property type="project" value="UniProtKB-ARBA"/>
</dbReference>
<keyword evidence="10" id="KW-0805">Transcription regulation</keyword>
<dbReference type="Gene3D" id="1.10.10.10">
    <property type="entry name" value="Winged helix-like DNA-binding domain superfamily/Winged helix DNA-binding domain"/>
    <property type="match status" value="1"/>
</dbReference>
<keyword evidence="8" id="KW-0862">Zinc</keyword>
<keyword evidence="5" id="KW-0479">Metal-binding</keyword>
<dbReference type="SMART" id="SM00298">
    <property type="entry name" value="CHROMO"/>
    <property type="match status" value="1"/>
</dbReference>
<dbReference type="HOGENOM" id="CLU_011815_2_2_1"/>
<keyword evidence="9" id="KW-0007">Acetylation</keyword>
<protein>
    <recommendedName>
        <fullName evidence="3">histone acetyltransferase</fullName>
        <ecNumber evidence="3">2.3.1.48</ecNumber>
    </recommendedName>
</protein>
<evidence type="ECO:0000256" key="5">
    <source>
        <dbReference type="ARBA" id="ARBA00022723"/>
    </source>
</evidence>
<dbReference type="Pfam" id="PF17772">
    <property type="entry name" value="zf-MYST"/>
    <property type="match status" value="1"/>
</dbReference>
<dbReference type="FunFam" id="1.10.10.10:FF:000022">
    <property type="entry name" value="Histone acetyltransferase"/>
    <property type="match status" value="1"/>
</dbReference>
<evidence type="ECO:0000256" key="8">
    <source>
        <dbReference type="ARBA" id="ARBA00022833"/>
    </source>
</evidence>
<dbReference type="Gene3D" id="3.40.630.30">
    <property type="match status" value="1"/>
</dbReference>
<feature type="active site" description="Proton donor/acceptor" evidence="15">
    <location>
        <position position="264"/>
    </location>
</feature>
<dbReference type="InterPro" id="IPR016197">
    <property type="entry name" value="Chromo-like_dom_sf"/>
</dbReference>
<dbReference type="InterPro" id="IPR025995">
    <property type="entry name" value="Tudor-knot"/>
</dbReference>
<accession>B4JPK1</accession>
<comment type="subcellular location">
    <subcellularLocation>
        <location evidence="1">Nucleus</location>
    </subcellularLocation>
</comment>
<gene>
    <name evidence="17" type="primary">Dgri\GH13385</name>
    <name evidence="17" type="ORF">Dgri_GH13385</name>
</gene>
<keyword evidence="4" id="KW-0808">Transferase</keyword>